<dbReference type="SUPFAM" id="SSF47598">
    <property type="entry name" value="Ribbon-helix-helix"/>
    <property type="match status" value="1"/>
</dbReference>
<comment type="caution">
    <text evidence="3">The sequence shown here is derived from an EMBL/GenBank/DDBJ whole genome shotgun (WGS) entry which is preliminary data.</text>
</comment>
<reference evidence="3 4" key="1">
    <citation type="submission" date="2018-06" db="EMBL/GenBank/DDBJ databases">
        <title>Three novel Pseudomonas species isolated from symptomatic oak.</title>
        <authorList>
            <person name="Bueno-Gonzalez V."/>
            <person name="Brady C."/>
        </authorList>
    </citation>
    <scope>NUCLEOTIDE SEQUENCE [LARGE SCALE GENOMIC DNA]</scope>
    <source>
        <strain evidence="3 4">P6B</strain>
    </source>
</reference>
<evidence type="ECO:0000313" key="3">
    <source>
        <dbReference type="EMBL" id="TBU86777.1"/>
    </source>
</evidence>
<evidence type="ECO:0000259" key="2">
    <source>
        <dbReference type="Pfam" id="PF03869"/>
    </source>
</evidence>
<dbReference type="EMBL" id="QJUL01000046">
    <property type="protein sequence ID" value="TBU86777.1"/>
    <property type="molecule type" value="Genomic_DNA"/>
</dbReference>
<dbReference type="AlphaFoldDB" id="A0A4Q9QU16"/>
<proteinExistence type="predicted"/>
<dbReference type="GO" id="GO:0003677">
    <property type="term" value="F:DNA binding"/>
    <property type="evidence" value="ECO:0007669"/>
    <property type="project" value="InterPro"/>
</dbReference>
<dbReference type="Pfam" id="PF03869">
    <property type="entry name" value="Arc"/>
    <property type="match status" value="1"/>
</dbReference>
<dbReference type="InterPro" id="IPR005569">
    <property type="entry name" value="Arc_DNA-bd_dom"/>
</dbReference>
<sequence length="136" mass="15398">MSRSDPQVNFRMPAELKAKLEEAAARNKRSTTAEIVARLEASFQETPSFEYAVIADEAHRNEPKFSEADIKKAIDQVFGKLLYEHIALTASPTAKLPQSKTDSLLDMDQAEEEAKLKAENETPKPTTRPERRIRRN</sequence>
<dbReference type="OrthoDB" id="8117140at2"/>
<name>A0A4Q9QU16_9GAMM</name>
<evidence type="ECO:0000313" key="4">
    <source>
        <dbReference type="Proteomes" id="UP000293172"/>
    </source>
</evidence>
<evidence type="ECO:0000256" key="1">
    <source>
        <dbReference type="SAM" id="MobiDB-lite"/>
    </source>
</evidence>
<accession>A0A4Q9QU16</accession>
<feature type="compositionally biased region" description="Polar residues" evidence="1">
    <location>
        <begin position="91"/>
        <end position="102"/>
    </location>
</feature>
<protein>
    <recommendedName>
        <fullName evidence="2">Arc-like DNA binding domain-containing protein</fullName>
    </recommendedName>
</protein>
<dbReference type="InterPro" id="IPR010985">
    <property type="entry name" value="Ribbon_hlx_hlx"/>
</dbReference>
<feature type="region of interest" description="Disordered" evidence="1">
    <location>
        <begin position="91"/>
        <end position="136"/>
    </location>
</feature>
<organism evidence="3 4">
    <name type="scientific">Phytopseudomonas dryadis</name>
    <dbReference type="NCBI Taxonomy" id="2487520"/>
    <lineage>
        <taxon>Bacteria</taxon>
        <taxon>Pseudomonadati</taxon>
        <taxon>Pseudomonadota</taxon>
        <taxon>Gammaproteobacteria</taxon>
        <taxon>Pseudomonadales</taxon>
        <taxon>Pseudomonadaceae</taxon>
        <taxon>Phytopseudomonas</taxon>
    </lineage>
</organism>
<feature type="domain" description="Arc-like DNA binding" evidence="2">
    <location>
        <begin position="2"/>
        <end position="44"/>
    </location>
</feature>
<dbReference type="Proteomes" id="UP000293172">
    <property type="component" value="Unassembled WGS sequence"/>
</dbReference>
<dbReference type="RefSeq" id="WP_131199045.1">
    <property type="nucleotide sequence ID" value="NZ_QJUL01000046.1"/>
</dbReference>
<feature type="compositionally biased region" description="Basic and acidic residues" evidence="1">
    <location>
        <begin position="112"/>
        <end position="130"/>
    </location>
</feature>
<dbReference type="Gene3D" id="1.10.1220.10">
    <property type="entry name" value="Met repressor-like"/>
    <property type="match status" value="1"/>
</dbReference>
<dbReference type="InterPro" id="IPR013321">
    <property type="entry name" value="Arc_rbn_hlx_hlx"/>
</dbReference>
<dbReference type="GO" id="GO:0006355">
    <property type="term" value="P:regulation of DNA-templated transcription"/>
    <property type="evidence" value="ECO:0007669"/>
    <property type="project" value="InterPro"/>
</dbReference>
<gene>
    <name evidence="3" type="ORF">DNK44_21985</name>
</gene>